<sequence>MDTVVVILQLLLFLFSLADAQNATKTAVEEFHMGVVLDLGTVLCKIALTSISLAMEDFYAAHPNYTTRLTLQVRDSMTNDVQAASAGSRFKLSNEVDMLCTCLFNVHLLLTSYKCLHFWA</sequence>
<keyword evidence="1" id="KW-0732">Signal</keyword>
<feature type="chain" id="PRO_5009188132" evidence="1">
    <location>
        <begin position="21"/>
        <end position="120"/>
    </location>
</feature>
<dbReference type="EMBL" id="LWDX02038804">
    <property type="protein sequence ID" value="OEL24839.1"/>
    <property type="molecule type" value="Genomic_DNA"/>
</dbReference>
<dbReference type="InterPro" id="IPR015683">
    <property type="entry name" value="Ionotropic_Glu_rcpt"/>
</dbReference>
<name>A0A1E5VI85_9POAL</name>
<organism evidence="2 3">
    <name type="scientific">Dichanthelium oligosanthes</name>
    <dbReference type="NCBI Taxonomy" id="888268"/>
    <lineage>
        <taxon>Eukaryota</taxon>
        <taxon>Viridiplantae</taxon>
        <taxon>Streptophyta</taxon>
        <taxon>Embryophyta</taxon>
        <taxon>Tracheophyta</taxon>
        <taxon>Spermatophyta</taxon>
        <taxon>Magnoliopsida</taxon>
        <taxon>Liliopsida</taxon>
        <taxon>Poales</taxon>
        <taxon>Poaceae</taxon>
        <taxon>PACMAD clade</taxon>
        <taxon>Panicoideae</taxon>
        <taxon>Panicodae</taxon>
        <taxon>Paniceae</taxon>
        <taxon>Dichantheliinae</taxon>
        <taxon>Dichanthelium</taxon>
    </lineage>
</organism>
<evidence type="ECO:0000313" key="2">
    <source>
        <dbReference type="EMBL" id="OEL24839.1"/>
    </source>
</evidence>
<feature type="signal peptide" evidence="1">
    <location>
        <begin position="1"/>
        <end position="20"/>
    </location>
</feature>
<dbReference type="PANTHER" id="PTHR34836">
    <property type="entry name" value="OS06G0188250 PROTEIN"/>
    <property type="match status" value="1"/>
</dbReference>
<dbReference type="Proteomes" id="UP000095767">
    <property type="component" value="Unassembled WGS sequence"/>
</dbReference>
<accession>A0A1E5VI85</accession>
<dbReference type="AlphaFoldDB" id="A0A1E5VI85"/>
<dbReference type="PANTHER" id="PTHR34836:SF1">
    <property type="entry name" value="OS09G0428600 PROTEIN"/>
    <property type="match status" value="1"/>
</dbReference>
<proteinExistence type="predicted"/>
<protein>
    <submittedName>
        <fullName evidence="2">Uncharacterized protein</fullName>
    </submittedName>
</protein>
<evidence type="ECO:0000313" key="3">
    <source>
        <dbReference type="Proteomes" id="UP000095767"/>
    </source>
</evidence>
<gene>
    <name evidence="2" type="ORF">BAE44_0014142</name>
</gene>
<reference evidence="2 3" key="1">
    <citation type="submission" date="2016-09" db="EMBL/GenBank/DDBJ databases">
        <title>The draft genome of Dichanthelium oligosanthes: A C3 panicoid grass species.</title>
        <authorList>
            <person name="Studer A.J."/>
            <person name="Schnable J.C."/>
            <person name="Brutnell T.P."/>
        </authorList>
    </citation>
    <scope>NUCLEOTIDE SEQUENCE [LARGE SCALE GENOMIC DNA]</scope>
    <source>
        <strain evidence="3">cv. Kellogg 1175</strain>
        <tissue evidence="2">Leaf</tissue>
    </source>
</reference>
<keyword evidence="3" id="KW-1185">Reference proteome</keyword>
<dbReference type="OrthoDB" id="1931998at2759"/>
<comment type="caution">
    <text evidence="2">The sequence shown here is derived from an EMBL/GenBank/DDBJ whole genome shotgun (WGS) entry which is preliminary data.</text>
</comment>
<evidence type="ECO:0000256" key="1">
    <source>
        <dbReference type="SAM" id="SignalP"/>
    </source>
</evidence>
<dbReference type="STRING" id="888268.A0A1E5VI85"/>